<evidence type="ECO:0000259" key="1">
    <source>
        <dbReference type="Pfam" id="PF18737"/>
    </source>
</evidence>
<dbReference type="RefSeq" id="WP_273580452.1">
    <property type="nucleotide sequence ID" value="NZ_JAQRFO010000036.1"/>
</dbReference>
<name>A0ABT5M5F3_9GAMM</name>
<feature type="domain" description="MAE-28990/MAE-18760-like HEPN" evidence="1">
    <location>
        <begin position="7"/>
        <end position="219"/>
    </location>
</feature>
<evidence type="ECO:0000313" key="2">
    <source>
        <dbReference type="EMBL" id="MDC9622914.1"/>
    </source>
</evidence>
<dbReference type="Pfam" id="PF18737">
    <property type="entry name" value="HEPN_MAE_28990"/>
    <property type="match status" value="1"/>
</dbReference>
<dbReference type="Proteomes" id="UP001214757">
    <property type="component" value="Unassembled WGS sequence"/>
</dbReference>
<gene>
    <name evidence="2" type="ORF">PSI22_15015</name>
</gene>
<comment type="caution">
    <text evidence="2">The sequence shown here is derived from an EMBL/GenBank/DDBJ whole genome shotgun (WGS) entry which is preliminary data.</text>
</comment>
<organism evidence="2 3">
    <name type="scientific">Xenorhabdus aichiensis</name>
    <dbReference type="NCBI Taxonomy" id="3025874"/>
    <lineage>
        <taxon>Bacteria</taxon>
        <taxon>Pseudomonadati</taxon>
        <taxon>Pseudomonadota</taxon>
        <taxon>Gammaproteobacteria</taxon>
        <taxon>Enterobacterales</taxon>
        <taxon>Morganellaceae</taxon>
        <taxon>Xenorhabdus</taxon>
    </lineage>
</organism>
<dbReference type="EMBL" id="JAQRFO010000036">
    <property type="protein sequence ID" value="MDC9622914.1"/>
    <property type="molecule type" value="Genomic_DNA"/>
</dbReference>
<keyword evidence="3" id="KW-1185">Reference proteome</keyword>
<evidence type="ECO:0000313" key="3">
    <source>
        <dbReference type="Proteomes" id="UP001214757"/>
    </source>
</evidence>
<protein>
    <submittedName>
        <fullName evidence="2">MAE_28990/MAE_18760 family HEPN-like nuclease</fullName>
    </submittedName>
</protein>
<proteinExistence type="predicted"/>
<dbReference type="InterPro" id="IPR040788">
    <property type="entry name" value="HEPN_MAE_28990"/>
</dbReference>
<accession>A0ABT5M5F3</accession>
<sequence>MSPDEFLSQVEIERSWREEEIRSLNNLISKTGDDADKNRIRRAVICLLYAHVEGFVKFSFNLYIEAINKMNLSCQQVKPILAAAVYYTDFLKMNNPDIKNKIFKKVLPDDSHLHRIYRYEEFFEKIHNVLDSTIKIEDGYINTESNVGKEILQKLLYQVGLSHNSLDRVIGPLTRLKNKRNNISHGIDKSIIDTTEYSEFYNCSMSIMGELSKVLFSAFQSKDFLLKAS</sequence>
<reference evidence="2 3" key="1">
    <citation type="submission" date="2023-02" db="EMBL/GenBank/DDBJ databases">
        <title>Entomopathogenic bacteria.</title>
        <authorList>
            <person name="Machado R.A."/>
        </authorList>
    </citation>
    <scope>NUCLEOTIDE SEQUENCE [LARGE SCALE GENOMIC DNA]</scope>
    <source>
        <strain evidence="2 3">XENO-7</strain>
    </source>
</reference>